<feature type="transmembrane region" description="Helical" evidence="10">
    <location>
        <begin position="55"/>
        <end position="77"/>
    </location>
</feature>
<evidence type="ECO:0000256" key="2">
    <source>
        <dbReference type="ARBA" id="ARBA00022475"/>
    </source>
</evidence>
<keyword evidence="2" id="KW-1003">Cell membrane</keyword>
<evidence type="ECO:0000256" key="7">
    <source>
        <dbReference type="ARBA" id="ARBA00023136"/>
    </source>
</evidence>
<evidence type="ECO:0000313" key="11">
    <source>
        <dbReference type="EMBL" id="KAK9695347.1"/>
    </source>
</evidence>
<dbReference type="GO" id="GO:0007165">
    <property type="term" value="P:signal transduction"/>
    <property type="evidence" value="ECO:0007669"/>
    <property type="project" value="UniProtKB-KW"/>
</dbReference>
<reference evidence="11 12" key="1">
    <citation type="journal article" date="2024" name="BMC Genomics">
        <title>De novo assembly and annotation of Popillia japonica's genome with initial clues to its potential as an invasive pest.</title>
        <authorList>
            <person name="Cucini C."/>
            <person name="Boschi S."/>
            <person name="Funari R."/>
            <person name="Cardaioli E."/>
            <person name="Iannotti N."/>
            <person name="Marturano G."/>
            <person name="Paoli F."/>
            <person name="Bruttini M."/>
            <person name="Carapelli A."/>
            <person name="Frati F."/>
            <person name="Nardi F."/>
        </authorList>
    </citation>
    <scope>NUCLEOTIDE SEQUENCE [LARGE SCALE GENOMIC DNA]</scope>
    <source>
        <strain evidence="11">DMR45628</strain>
    </source>
</reference>
<keyword evidence="5" id="KW-0552">Olfaction</keyword>
<dbReference type="GO" id="GO:0004984">
    <property type="term" value="F:olfactory receptor activity"/>
    <property type="evidence" value="ECO:0007669"/>
    <property type="project" value="InterPro"/>
</dbReference>
<evidence type="ECO:0000256" key="10">
    <source>
        <dbReference type="SAM" id="Phobius"/>
    </source>
</evidence>
<evidence type="ECO:0000256" key="3">
    <source>
        <dbReference type="ARBA" id="ARBA00022606"/>
    </source>
</evidence>
<keyword evidence="6 10" id="KW-1133">Transmembrane helix</keyword>
<evidence type="ECO:0000313" key="12">
    <source>
        <dbReference type="Proteomes" id="UP001458880"/>
    </source>
</evidence>
<keyword evidence="3" id="KW-0716">Sensory transduction</keyword>
<keyword evidence="9" id="KW-0807">Transducer</keyword>
<keyword evidence="7 10" id="KW-0472">Membrane</keyword>
<feature type="transmembrane region" description="Helical" evidence="10">
    <location>
        <begin position="83"/>
        <end position="103"/>
    </location>
</feature>
<evidence type="ECO:0000256" key="1">
    <source>
        <dbReference type="ARBA" id="ARBA00004651"/>
    </source>
</evidence>
<dbReference type="EMBL" id="JASPKY010000484">
    <property type="protein sequence ID" value="KAK9695347.1"/>
    <property type="molecule type" value="Genomic_DNA"/>
</dbReference>
<dbReference type="InterPro" id="IPR004117">
    <property type="entry name" value="7tm6_olfct_rcpt"/>
</dbReference>
<comment type="caution">
    <text evidence="11">The sequence shown here is derived from an EMBL/GenBank/DDBJ whole genome shotgun (WGS) entry which is preliminary data.</text>
</comment>
<evidence type="ECO:0000256" key="5">
    <source>
        <dbReference type="ARBA" id="ARBA00022725"/>
    </source>
</evidence>
<keyword evidence="12" id="KW-1185">Reference proteome</keyword>
<dbReference type="Pfam" id="PF02949">
    <property type="entry name" value="7tm_6"/>
    <property type="match status" value="1"/>
</dbReference>
<dbReference type="PANTHER" id="PTHR21137:SF35">
    <property type="entry name" value="ODORANT RECEPTOR 19A-RELATED"/>
    <property type="match status" value="1"/>
</dbReference>
<evidence type="ECO:0000256" key="4">
    <source>
        <dbReference type="ARBA" id="ARBA00022692"/>
    </source>
</evidence>
<organism evidence="11 12">
    <name type="scientific">Popillia japonica</name>
    <name type="common">Japanese beetle</name>
    <dbReference type="NCBI Taxonomy" id="7064"/>
    <lineage>
        <taxon>Eukaryota</taxon>
        <taxon>Metazoa</taxon>
        <taxon>Ecdysozoa</taxon>
        <taxon>Arthropoda</taxon>
        <taxon>Hexapoda</taxon>
        <taxon>Insecta</taxon>
        <taxon>Pterygota</taxon>
        <taxon>Neoptera</taxon>
        <taxon>Endopterygota</taxon>
        <taxon>Coleoptera</taxon>
        <taxon>Polyphaga</taxon>
        <taxon>Scarabaeiformia</taxon>
        <taxon>Scarabaeidae</taxon>
        <taxon>Rutelinae</taxon>
        <taxon>Popillia</taxon>
    </lineage>
</organism>
<evidence type="ECO:0000256" key="9">
    <source>
        <dbReference type="ARBA" id="ARBA00023224"/>
    </source>
</evidence>
<comment type="subcellular location">
    <subcellularLocation>
        <location evidence="1">Cell membrane</location>
        <topology evidence="1">Multi-pass membrane protein</topology>
    </subcellularLocation>
</comment>
<keyword evidence="8 11" id="KW-0675">Receptor</keyword>
<proteinExistence type="predicted"/>
<dbReference type="Proteomes" id="UP001458880">
    <property type="component" value="Unassembled WGS sequence"/>
</dbReference>
<protein>
    <submittedName>
        <fullName evidence="11">7tm Odorant receptor</fullName>
    </submittedName>
</protein>
<evidence type="ECO:0000256" key="6">
    <source>
        <dbReference type="ARBA" id="ARBA00022989"/>
    </source>
</evidence>
<keyword evidence="4 10" id="KW-0812">Transmembrane</keyword>
<dbReference type="GO" id="GO:0005549">
    <property type="term" value="F:odorant binding"/>
    <property type="evidence" value="ECO:0007669"/>
    <property type="project" value="InterPro"/>
</dbReference>
<accession>A0AAW1IYH1</accession>
<feature type="transmembrane region" description="Helical" evidence="10">
    <location>
        <begin position="146"/>
        <end position="165"/>
    </location>
</feature>
<dbReference type="GO" id="GO:0005886">
    <property type="term" value="C:plasma membrane"/>
    <property type="evidence" value="ECO:0007669"/>
    <property type="project" value="UniProtKB-SubCell"/>
</dbReference>
<name>A0AAW1IYH1_POPJA</name>
<dbReference type="PANTHER" id="PTHR21137">
    <property type="entry name" value="ODORANT RECEPTOR"/>
    <property type="match status" value="1"/>
</dbReference>
<sequence>MAAQIDVLKDNLIKATLNGEDQDKGTYERLRHCVIHHEAILDFVKTTQTIFSNGVFVQILVSVLGICMTGIVFLTVPLKSMKFVSVVLFLVTEVVQIGMFCWFGENIHAKSSEIAESCYMAHEWYSISMSNKKIMFIIMERAKVPIIFKANGMFVLTLSTFVMVLRSGYSYFTVLQHISQNME</sequence>
<evidence type="ECO:0000256" key="8">
    <source>
        <dbReference type="ARBA" id="ARBA00023170"/>
    </source>
</evidence>
<dbReference type="AlphaFoldDB" id="A0AAW1IYH1"/>
<gene>
    <name evidence="11" type="ORF">QE152_g32615</name>
</gene>